<organism evidence="11 12">
    <name type="scientific">Panicum miliaceum</name>
    <name type="common">Proso millet</name>
    <name type="synonym">Broomcorn millet</name>
    <dbReference type="NCBI Taxonomy" id="4540"/>
    <lineage>
        <taxon>Eukaryota</taxon>
        <taxon>Viridiplantae</taxon>
        <taxon>Streptophyta</taxon>
        <taxon>Embryophyta</taxon>
        <taxon>Tracheophyta</taxon>
        <taxon>Spermatophyta</taxon>
        <taxon>Magnoliopsida</taxon>
        <taxon>Liliopsida</taxon>
        <taxon>Poales</taxon>
        <taxon>Poaceae</taxon>
        <taxon>PACMAD clade</taxon>
        <taxon>Panicoideae</taxon>
        <taxon>Panicodae</taxon>
        <taxon>Paniceae</taxon>
        <taxon>Panicinae</taxon>
        <taxon>Panicum</taxon>
        <taxon>Panicum sect. Panicum</taxon>
    </lineage>
</organism>
<keyword evidence="2" id="KW-0645">Protease</keyword>
<feature type="compositionally biased region" description="Acidic residues" evidence="7">
    <location>
        <begin position="590"/>
        <end position="600"/>
    </location>
</feature>
<feature type="region of interest" description="Disordered" evidence="7">
    <location>
        <begin position="429"/>
        <end position="453"/>
    </location>
</feature>
<feature type="region of interest" description="Disordered" evidence="7">
    <location>
        <begin position="466"/>
        <end position="542"/>
    </location>
</feature>
<gene>
    <name evidence="11" type="ORF">C2845_PM02G16400</name>
</gene>
<dbReference type="SUPFAM" id="SSF54001">
    <property type="entry name" value="Cysteine proteinases"/>
    <property type="match status" value="1"/>
</dbReference>
<evidence type="ECO:0000313" key="11">
    <source>
        <dbReference type="EMBL" id="RLN18277.1"/>
    </source>
</evidence>
<dbReference type="InterPro" id="IPR047187">
    <property type="entry name" value="SF1_C_Upf1"/>
</dbReference>
<dbReference type="Gene3D" id="3.40.50.300">
    <property type="entry name" value="P-loop containing nucleotide triphosphate hydrolases"/>
    <property type="match status" value="2"/>
</dbReference>
<evidence type="ECO:0000256" key="2">
    <source>
        <dbReference type="ARBA" id="ARBA00022670"/>
    </source>
</evidence>
<evidence type="ECO:0000256" key="4">
    <source>
        <dbReference type="ARBA" id="ARBA00022801"/>
    </source>
</evidence>
<feature type="compositionally biased region" description="Basic and acidic residues" evidence="7">
    <location>
        <begin position="1"/>
        <end position="12"/>
    </location>
</feature>
<evidence type="ECO:0000313" key="12">
    <source>
        <dbReference type="Proteomes" id="UP000275267"/>
    </source>
</evidence>
<dbReference type="STRING" id="4540.A0A3L6SB89"/>
<dbReference type="PANTHER" id="PTHR10887">
    <property type="entry name" value="DNA2/NAM7 HELICASE FAMILY"/>
    <property type="match status" value="1"/>
</dbReference>
<evidence type="ECO:0000259" key="9">
    <source>
        <dbReference type="Pfam" id="PF13086"/>
    </source>
</evidence>
<dbReference type="Proteomes" id="UP000275267">
    <property type="component" value="Unassembled WGS sequence"/>
</dbReference>
<evidence type="ECO:0000256" key="3">
    <source>
        <dbReference type="ARBA" id="ARBA00022741"/>
    </source>
</evidence>
<evidence type="ECO:0000256" key="7">
    <source>
        <dbReference type="SAM" id="MobiDB-lite"/>
    </source>
</evidence>
<evidence type="ECO:0000256" key="1">
    <source>
        <dbReference type="ARBA" id="ARBA00005234"/>
    </source>
</evidence>
<feature type="compositionally biased region" description="Polar residues" evidence="7">
    <location>
        <begin position="565"/>
        <end position="579"/>
    </location>
</feature>
<dbReference type="InterPro" id="IPR041677">
    <property type="entry name" value="DNA2/NAM7_AAA_11"/>
</dbReference>
<dbReference type="GO" id="GO:0004386">
    <property type="term" value="F:helicase activity"/>
    <property type="evidence" value="ECO:0007669"/>
    <property type="project" value="UniProtKB-KW"/>
</dbReference>
<dbReference type="InterPro" id="IPR041679">
    <property type="entry name" value="DNA2/NAM7-like_C"/>
</dbReference>
<feature type="compositionally biased region" description="Basic and acidic residues" evidence="7">
    <location>
        <begin position="466"/>
        <end position="495"/>
    </location>
</feature>
<dbReference type="InterPro" id="IPR038765">
    <property type="entry name" value="Papain-like_cys_pep_sf"/>
</dbReference>
<dbReference type="GO" id="GO:0005694">
    <property type="term" value="C:chromosome"/>
    <property type="evidence" value="ECO:0007669"/>
    <property type="project" value="UniProtKB-ARBA"/>
</dbReference>
<dbReference type="Pfam" id="PF13086">
    <property type="entry name" value="AAA_11"/>
    <property type="match status" value="1"/>
</dbReference>
<comment type="similarity">
    <text evidence="1">Belongs to the peptidase C48 family.</text>
</comment>
<dbReference type="Pfam" id="PF02902">
    <property type="entry name" value="Peptidase_C48"/>
    <property type="match status" value="1"/>
</dbReference>
<dbReference type="FunFam" id="3.40.50.300:FF:000326">
    <property type="entry name" value="P-loop containing nucleoside triphosphate hydrolase"/>
    <property type="match status" value="1"/>
</dbReference>
<dbReference type="OrthoDB" id="694286at2759"/>
<feature type="domain" description="DNA2/NAM7 helicase helicase" evidence="9">
    <location>
        <begin position="782"/>
        <end position="853"/>
    </location>
</feature>
<dbReference type="GO" id="GO:0008234">
    <property type="term" value="F:cysteine-type peptidase activity"/>
    <property type="evidence" value="ECO:0007669"/>
    <property type="project" value="InterPro"/>
</dbReference>
<reference evidence="12" key="1">
    <citation type="journal article" date="2019" name="Nat. Commun.">
        <title>The genome of broomcorn millet.</title>
        <authorList>
            <person name="Zou C."/>
            <person name="Miki D."/>
            <person name="Li D."/>
            <person name="Tang Q."/>
            <person name="Xiao L."/>
            <person name="Rajput S."/>
            <person name="Deng P."/>
            <person name="Jia W."/>
            <person name="Huang R."/>
            <person name="Zhang M."/>
            <person name="Sun Y."/>
            <person name="Hu J."/>
            <person name="Fu X."/>
            <person name="Schnable P.S."/>
            <person name="Li F."/>
            <person name="Zhang H."/>
            <person name="Feng B."/>
            <person name="Zhu X."/>
            <person name="Liu R."/>
            <person name="Schnable J.C."/>
            <person name="Zhu J.-K."/>
            <person name="Zhang H."/>
        </authorList>
    </citation>
    <scope>NUCLEOTIDE SEQUENCE [LARGE SCALE GENOMIC DNA]</scope>
</reference>
<dbReference type="GO" id="GO:0006508">
    <property type="term" value="P:proteolysis"/>
    <property type="evidence" value="ECO:0007669"/>
    <property type="project" value="UniProtKB-KW"/>
</dbReference>
<name>A0A3L6SB89_PANMI</name>
<proteinExistence type="inferred from homology"/>
<dbReference type="InterPro" id="IPR027417">
    <property type="entry name" value="P-loop_NTPase"/>
</dbReference>
<evidence type="ECO:0000256" key="5">
    <source>
        <dbReference type="ARBA" id="ARBA00022806"/>
    </source>
</evidence>
<dbReference type="SUPFAM" id="SSF52540">
    <property type="entry name" value="P-loop containing nucleoside triphosphate hydrolases"/>
    <property type="match status" value="1"/>
</dbReference>
<feature type="compositionally biased region" description="Basic and acidic residues" evidence="7">
    <location>
        <begin position="580"/>
        <end position="589"/>
    </location>
</feature>
<evidence type="ECO:0000259" key="10">
    <source>
        <dbReference type="Pfam" id="PF13087"/>
    </source>
</evidence>
<evidence type="ECO:0000259" key="8">
    <source>
        <dbReference type="Pfam" id="PF02902"/>
    </source>
</evidence>
<keyword evidence="4" id="KW-0378">Hydrolase</keyword>
<keyword evidence="3" id="KW-0547">Nucleotide-binding</keyword>
<keyword evidence="5" id="KW-0347">Helicase</keyword>
<dbReference type="InterPro" id="IPR045055">
    <property type="entry name" value="DNA2/NAM7-like"/>
</dbReference>
<feature type="domain" description="DNA2/NAM7 helicase-like C-terminal" evidence="10">
    <location>
        <begin position="862"/>
        <end position="1047"/>
    </location>
</feature>
<dbReference type="GO" id="GO:0005524">
    <property type="term" value="F:ATP binding"/>
    <property type="evidence" value="ECO:0007669"/>
    <property type="project" value="UniProtKB-KW"/>
</dbReference>
<feature type="region of interest" description="Disordered" evidence="7">
    <location>
        <begin position="561"/>
        <end position="607"/>
    </location>
</feature>
<dbReference type="AlphaFoldDB" id="A0A3L6SB89"/>
<feature type="region of interest" description="Disordered" evidence="7">
    <location>
        <begin position="1"/>
        <end position="46"/>
    </location>
</feature>
<dbReference type="CDD" id="cd18808">
    <property type="entry name" value="SF1_C_Upf1"/>
    <property type="match status" value="1"/>
</dbReference>
<feature type="domain" description="Ubiquitin-like protease family profile" evidence="8">
    <location>
        <begin position="645"/>
        <end position="769"/>
    </location>
</feature>
<comment type="caution">
    <text evidence="11">The sequence shown here is derived from an EMBL/GenBank/DDBJ whole genome shotgun (WGS) entry which is preliminary data.</text>
</comment>
<dbReference type="InterPro" id="IPR003653">
    <property type="entry name" value="Peptidase_C48_C"/>
</dbReference>
<keyword evidence="6" id="KW-0067">ATP-binding</keyword>
<accession>A0A3L6SB89</accession>
<feature type="region of interest" description="Disordered" evidence="7">
    <location>
        <begin position="1117"/>
        <end position="1146"/>
    </location>
</feature>
<dbReference type="Pfam" id="PF13087">
    <property type="entry name" value="AAA_12"/>
    <property type="match status" value="1"/>
</dbReference>
<keyword evidence="12" id="KW-1185">Reference proteome</keyword>
<protein>
    <submittedName>
        <fullName evidence="11">Uncharacterized protein</fullName>
    </submittedName>
</protein>
<sequence length="1146" mass="129215">MGDNEDRRRKEDQSDEDGIGTDGHPETTDRSEDDDDGGDAVKGKISSNKTVVVKPSSVHDILGLPCGEGTELIDKTFFKGSTNEVLRWCRKMQESGVPKLGSVIKLDDVLNYMDMMKEDSEEQCRCFLAVLINRLLLPYITGNNFILGSDPDKMAKINWCTEVLDDLKENIKISQGKKKASSENLKGCTLVLLVPKFKKEAIAKDGLVGKNKTMKKTSQKQLAADMLDVLTTEMNDSLKQYDSKILEKFTEIQELKLKAAGELKEIVERHNEFTVFYENNILSKSQIQDTDLVKKMNGKDILDIDDHTYSELQFVQAFKPDGEMPNFIVDVLAYLWNKDWTDKIMLSQAAVISSVKCHLNSLGITTDGFEISAPIVKKQRNIIDCGYHMVLYIMNFDIPEHCDHIDKNMVLRCGQKLTKFLFDNKENNPAEVRTSESDGDGSELQLVTSSERTRVTYKRAMGTAIKEAKKQKTAENKRDLKKDDESMVQSHEDSGKQLGCGKSVGNTNNKSNSRGDEESDGKQHAEMHSKSTVEAHESDGSADGALMDIIYDDNQMGDEIFESPQADSQSPQEADSAQMNRDDDNHMGDEILESPQEDPADIASGDVTDTKMYKTVTSVVHNGPRQVQKKEKKTKKRYIRVSTISSPFNLYERPELPAGKATKLMEHIFDKYGDDRRHWTLYVINFRNKQIDILDSLFRLPKREHKKRPQCAHSFGKSLIQNLYSQLYDLTGGRITDFSGYSRTFIEVPYQIADSNGCCFHVMIYLERYDADTRVFKYKFPENTETKCIQDARLVFCTPYRSSGLENQEFDILVIEVASNLKECESMIPLATRGIKHVVLIGDYKQLQSVVKSPIAKEAKFGRSLFERLCELGYPKHMLNIRYRMHPSISKFPNEKFCDGKILDGPNVKDYNNIYLHGHMYGPYSFIHAEDGFEENSNQGSKNNVEAAVAANIVGRLADACAKQKKETSVGIVSPYAAQVTALQERVQSYDNHAFLSVKACTVNSCQGDGKDILILSTVRCNHGGNIGFFGCDKRTNELKNCLWILGHETTLLDSNSIWSGLFKDVKERDNHATRPEEAQVVEPVHAKQVPVQAEGAAEKTWQVHLDLLSPSLSRKRVHSLREDQPAGQFAPGEQLTDEEVEIRTG</sequence>
<evidence type="ECO:0000256" key="6">
    <source>
        <dbReference type="ARBA" id="ARBA00022840"/>
    </source>
</evidence>
<dbReference type="PANTHER" id="PTHR10887:SF520">
    <property type="entry name" value="P-LOOP CONTAINING NUCLEOSIDE TRIPHOSPHATE HYDROLASE SUPERFAMILY PROTEIN"/>
    <property type="match status" value="1"/>
</dbReference>
<dbReference type="EMBL" id="PQIB02000005">
    <property type="protein sequence ID" value="RLN18277.1"/>
    <property type="molecule type" value="Genomic_DNA"/>
</dbReference>
<feature type="compositionally biased region" description="Basic and acidic residues" evidence="7">
    <location>
        <begin position="513"/>
        <end position="539"/>
    </location>
</feature>
<feature type="compositionally biased region" description="Acidic residues" evidence="7">
    <location>
        <begin position="1136"/>
        <end position="1146"/>
    </location>
</feature>